<feature type="region of interest" description="Disordered" evidence="1">
    <location>
        <begin position="1"/>
        <end position="21"/>
    </location>
</feature>
<dbReference type="EMBL" id="JAHQIW010000648">
    <property type="protein sequence ID" value="KAJ1349334.1"/>
    <property type="molecule type" value="Genomic_DNA"/>
</dbReference>
<reference evidence="2" key="1">
    <citation type="submission" date="2021-06" db="EMBL/GenBank/DDBJ databases">
        <title>Parelaphostrongylus tenuis whole genome reference sequence.</title>
        <authorList>
            <person name="Garwood T.J."/>
            <person name="Larsen P.A."/>
            <person name="Fountain-Jones N.M."/>
            <person name="Garbe J.R."/>
            <person name="Macchietto M.G."/>
            <person name="Kania S.A."/>
            <person name="Gerhold R.W."/>
            <person name="Richards J.E."/>
            <person name="Wolf T.M."/>
        </authorList>
    </citation>
    <scope>NUCLEOTIDE SEQUENCE</scope>
    <source>
        <strain evidence="2">MNPRO001-30</strain>
        <tissue evidence="2">Meninges</tissue>
    </source>
</reference>
<comment type="caution">
    <text evidence="2">The sequence shown here is derived from an EMBL/GenBank/DDBJ whole genome shotgun (WGS) entry which is preliminary data.</text>
</comment>
<dbReference type="AlphaFoldDB" id="A0AAD5MRY7"/>
<organism evidence="2 3">
    <name type="scientific">Parelaphostrongylus tenuis</name>
    <name type="common">Meningeal worm</name>
    <dbReference type="NCBI Taxonomy" id="148309"/>
    <lineage>
        <taxon>Eukaryota</taxon>
        <taxon>Metazoa</taxon>
        <taxon>Ecdysozoa</taxon>
        <taxon>Nematoda</taxon>
        <taxon>Chromadorea</taxon>
        <taxon>Rhabditida</taxon>
        <taxon>Rhabditina</taxon>
        <taxon>Rhabditomorpha</taxon>
        <taxon>Strongyloidea</taxon>
        <taxon>Metastrongylidae</taxon>
        <taxon>Parelaphostrongylus</taxon>
    </lineage>
</organism>
<evidence type="ECO:0000313" key="3">
    <source>
        <dbReference type="Proteomes" id="UP001196413"/>
    </source>
</evidence>
<gene>
    <name evidence="2" type="ORF">KIN20_004835</name>
</gene>
<accession>A0AAD5MRY7</accession>
<name>A0AAD5MRY7_PARTN</name>
<proteinExistence type="predicted"/>
<keyword evidence="3" id="KW-1185">Reference proteome</keyword>
<feature type="compositionally biased region" description="Polar residues" evidence="1">
    <location>
        <begin position="8"/>
        <end position="21"/>
    </location>
</feature>
<sequence>MRGGEQVIHSTPPNDITTTKCDTSEIPFLQNEKRTVPDIIVSTNYDDGIDAMHVAIVPSPSSTSTPAIKCNLEEILKAPSQRQSVKDLREGQKMGHFTRQMIYKRTEKEWKSIPKSYPIAPPRP</sequence>
<dbReference type="Proteomes" id="UP001196413">
    <property type="component" value="Unassembled WGS sequence"/>
</dbReference>
<evidence type="ECO:0000256" key="1">
    <source>
        <dbReference type="SAM" id="MobiDB-lite"/>
    </source>
</evidence>
<protein>
    <submittedName>
        <fullName evidence="2">Uncharacterized protein</fullName>
    </submittedName>
</protein>
<evidence type="ECO:0000313" key="2">
    <source>
        <dbReference type="EMBL" id="KAJ1349334.1"/>
    </source>
</evidence>